<accession>A0A816HVM9</accession>
<organism evidence="1 2">
    <name type="scientific">Adineta ricciae</name>
    <name type="common">Rotifer</name>
    <dbReference type="NCBI Taxonomy" id="249248"/>
    <lineage>
        <taxon>Eukaryota</taxon>
        <taxon>Metazoa</taxon>
        <taxon>Spiralia</taxon>
        <taxon>Gnathifera</taxon>
        <taxon>Rotifera</taxon>
        <taxon>Eurotatoria</taxon>
        <taxon>Bdelloidea</taxon>
        <taxon>Adinetida</taxon>
        <taxon>Adinetidae</taxon>
        <taxon>Adineta</taxon>
    </lineage>
</organism>
<dbReference type="AlphaFoldDB" id="A0A816HVM9"/>
<evidence type="ECO:0000313" key="2">
    <source>
        <dbReference type="Proteomes" id="UP000663828"/>
    </source>
</evidence>
<protein>
    <submittedName>
        <fullName evidence="1">Uncharacterized protein</fullName>
    </submittedName>
</protein>
<comment type="caution">
    <text evidence="1">The sequence shown here is derived from an EMBL/GenBank/DDBJ whole genome shotgun (WGS) entry which is preliminary data.</text>
</comment>
<sequence length="50" mass="5979">MIHVELVADHGKACTVWDLILYWRSTGAFSDYFGFLYFRLNPYWTRASME</sequence>
<dbReference type="EMBL" id="CAJNOR010021409">
    <property type="protein sequence ID" value="CAF1691298.1"/>
    <property type="molecule type" value="Genomic_DNA"/>
</dbReference>
<evidence type="ECO:0000313" key="1">
    <source>
        <dbReference type="EMBL" id="CAF1691298.1"/>
    </source>
</evidence>
<feature type="non-terminal residue" evidence="1">
    <location>
        <position position="1"/>
    </location>
</feature>
<gene>
    <name evidence="1" type="ORF">XAT740_LOCUS64124</name>
</gene>
<name>A0A816HVM9_ADIRI</name>
<keyword evidence="2" id="KW-1185">Reference proteome</keyword>
<reference evidence="1" key="1">
    <citation type="submission" date="2021-02" db="EMBL/GenBank/DDBJ databases">
        <authorList>
            <person name="Nowell W R."/>
        </authorList>
    </citation>
    <scope>NUCLEOTIDE SEQUENCE</scope>
</reference>
<proteinExistence type="predicted"/>
<dbReference type="Proteomes" id="UP000663828">
    <property type="component" value="Unassembled WGS sequence"/>
</dbReference>